<dbReference type="EMBL" id="UYWY01027876">
    <property type="protein sequence ID" value="VDM51296.1"/>
    <property type="molecule type" value="Genomic_DNA"/>
</dbReference>
<keyword evidence="2" id="KW-1185">Reference proteome</keyword>
<sequence length="78" mass="8541">MYMRFHDVFQSALHSRKEVGREKQMLIRMRMVNVSEAAATEKGNVHPGRLSPAAPGQVMAVFDAAEDGAPPDPRSCGT</sequence>
<evidence type="ECO:0000313" key="1">
    <source>
        <dbReference type="EMBL" id="VDM51296.1"/>
    </source>
</evidence>
<protein>
    <submittedName>
        <fullName evidence="1 3">Uncharacterized protein</fullName>
    </submittedName>
</protein>
<reference evidence="3" key="1">
    <citation type="submission" date="2016-06" db="UniProtKB">
        <authorList>
            <consortium name="WormBaseParasite"/>
        </authorList>
    </citation>
    <scope>IDENTIFICATION</scope>
</reference>
<reference evidence="1 2" key="2">
    <citation type="submission" date="2018-11" db="EMBL/GenBank/DDBJ databases">
        <authorList>
            <consortium name="Pathogen Informatics"/>
        </authorList>
    </citation>
    <scope>NUCLEOTIDE SEQUENCE [LARGE SCALE GENOMIC DNA]</scope>
</reference>
<name>A0A183VGV5_TOXCA</name>
<dbReference type="WBParaSite" id="TCNE_0001997901-mRNA-1">
    <property type="protein sequence ID" value="TCNE_0001997901-mRNA-1"/>
    <property type="gene ID" value="TCNE_0001997901"/>
</dbReference>
<evidence type="ECO:0000313" key="3">
    <source>
        <dbReference type="WBParaSite" id="TCNE_0001997901-mRNA-1"/>
    </source>
</evidence>
<dbReference type="AlphaFoldDB" id="A0A183VGV5"/>
<gene>
    <name evidence="1" type="ORF">TCNE_LOCUS19975</name>
</gene>
<evidence type="ECO:0000313" key="2">
    <source>
        <dbReference type="Proteomes" id="UP000050794"/>
    </source>
</evidence>
<organism evidence="2 3">
    <name type="scientific">Toxocara canis</name>
    <name type="common">Canine roundworm</name>
    <dbReference type="NCBI Taxonomy" id="6265"/>
    <lineage>
        <taxon>Eukaryota</taxon>
        <taxon>Metazoa</taxon>
        <taxon>Ecdysozoa</taxon>
        <taxon>Nematoda</taxon>
        <taxon>Chromadorea</taxon>
        <taxon>Rhabditida</taxon>
        <taxon>Spirurina</taxon>
        <taxon>Ascaridomorpha</taxon>
        <taxon>Ascaridoidea</taxon>
        <taxon>Toxocaridae</taxon>
        <taxon>Toxocara</taxon>
    </lineage>
</organism>
<dbReference type="Proteomes" id="UP000050794">
    <property type="component" value="Unassembled WGS sequence"/>
</dbReference>
<accession>A0A183VGV5</accession>
<proteinExistence type="predicted"/>